<dbReference type="InterPro" id="IPR001611">
    <property type="entry name" value="Leu-rich_rpt"/>
</dbReference>
<sequence>MTALSRRQGFRRDEHEILEQGPPIDLSFKHACTLEDIYDDPLLFNFALEYTIRKIQANTEGLELNELHQVLVYADDVNMLGENPQMIRGNAEILVEASKAIGLEVNPEKTKYMIMSRDQNIVRNGAIKIGDLSFKEVEKFKYLGATVTNINDTWEEIKHRINMGNACYYSVEKLLSSSLLSKNLKVRIYKTVILLVVLYGCETWTLTLREEQRLRVFENKVLSKISGAKRDEVTGEWRKLHNTELHASYTSPDIIRTIKSRRLRWAGHVARMGESRNAYRVLVGRPEGKRPLGRPRRRWEDNIKMDLREVGYDDLKNERPRVFRVGHMPVRGSSMKYLTRSVWLNNNNLTNARGFENFINSLLEQPSALGWIDLSFNTFTEVDDELLKFPNLRILYLHGNSIQSLGSIEKLKKLDRLLTATFHGNPIESMPCYRSHIINLLPQINNLDFAPVVSSEREAVPPQQNRKRHASRNKN</sequence>
<evidence type="ECO:0000259" key="7">
    <source>
        <dbReference type="Pfam" id="PF00078"/>
    </source>
</evidence>
<dbReference type="InterPro" id="IPR032675">
    <property type="entry name" value="LRR_dom_sf"/>
</dbReference>
<evidence type="ECO:0000256" key="1">
    <source>
        <dbReference type="ARBA" id="ARBA00004496"/>
    </source>
</evidence>
<dbReference type="PANTHER" id="PTHR46545">
    <property type="entry name" value="LEUCINE-RICH REPEAT-CONTAINING PROTEIN 51"/>
    <property type="match status" value="1"/>
</dbReference>
<dbReference type="SUPFAM" id="SSF52058">
    <property type="entry name" value="L domain-like"/>
    <property type="match status" value="1"/>
</dbReference>
<protein>
    <recommendedName>
        <fullName evidence="2">Leucine-rich repeat-containing protein 51</fullName>
    </recommendedName>
</protein>
<accession>A0ABQ8SE50</accession>
<dbReference type="Proteomes" id="UP001148838">
    <property type="component" value="Unassembled WGS sequence"/>
</dbReference>
<keyword evidence="5" id="KW-0677">Repeat</keyword>
<keyword evidence="9" id="KW-1185">Reference proteome</keyword>
<evidence type="ECO:0000256" key="5">
    <source>
        <dbReference type="ARBA" id="ARBA00022737"/>
    </source>
</evidence>
<feature type="domain" description="Reverse transcriptase" evidence="7">
    <location>
        <begin position="41"/>
        <end position="146"/>
    </location>
</feature>
<evidence type="ECO:0000313" key="9">
    <source>
        <dbReference type="Proteomes" id="UP001148838"/>
    </source>
</evidence>
<feature type="compositionally biased region" description="Basic residues" evidence="6">
    <location>
        <begin position="465"/>
        <end position="475"/>
    </location>
</feature>
<evidence type="ECO:0000256" key="2">
    <source>
        <dbReference type="ARBA" id="ARBA00014223"/>
    </source>
</evidence>
<name>A0ABQ8SE50_PERAM</name>
<dbReference type="Pfam" id="PF14580">
    <property type="entry name" value="LRR_9"/>
    <property type="match status" value="1"/>
</dbReference>
<evidence type="ECO:0000256" key="3">
    <source>
        <dbReference type="ARBA" id="ARBA00022490"/>
    </source>
</evidence>
<keyword evidence="3" id="KW-0963">Cytoplasm</keyword>
<evidence type="ECO:0000313" key="8">
    <source>
        <dbReference type="EMBL" id="KAJ4432061.1"/>
    </source>
</evidence>
<dbReference type="PROSITE" id="PS51450">
    <property type="entry name" value="LRR"/>
    <property type="match status" value="1"/>
</dbReference>
<reference evidence="8 9" key="1">
    <citation type="journal article" date="2022" name="Allergy">
        <title>Genome assembly and annotation of Periplaneta americana reveal a comprehensive cockroach allergen profile.</title>
        <authorList>
            <person name="Wang L."/>
            <person name="Xiong Q."/>
            <person name="Saelim N."/>
            <person name="Wang L."/>
            <person name="Nong W."/>
            <person name="Wan A.T."/>
            <person name="Shi M."/>
            <person name="Liu X."/>
            <person name="Cao Q."/>
            <person name="Hui J.H.L."/>
            <person name="Sookrung N."/>
            <person name="Leung T.F."/>
            <person name="Tungtrongchitr A."/>
            <person name="Tsui S.K.W."/>
        </authorList>
    </citation>
    <scope>NUCLEOTIDE SEQUENCE [LARGE SCALE GENOMIC DNA]</scope>
    <source>
        <strain evidence="8">PWHHKU_190912</strain>
    </source>
</reference>
<comment type="subcellular location">
    <subcellularLocation>
        <location evidence="1">Cytoplasm</location>
    </subcellularLocation>
</comment>
<dbReference type="PANTHER" id="PTHR46545:SF1">
    <property type="entry name" value="LEUCINE-RICH REPEAT-CONTAINING PROTEIN 51"/>
    <property type="match status" value="1"/>
</dbReference>
<dbReference type="EMBL" id="JAJSOF020000029">
    <property type="protein sequence ID" value="KAJ4432061.1"/>
    <property type="molecule type" value="Genomic_DNA"/>
</dbReference>
<dbReference type="Gene3D" id="3.80.10.10">
    <property type="entry name" value="Ribonuclease Inhibitor"/>
    <property type="match status" value="1"/>
</dbReference>
<keyword evidence="4" id="KW-0433">Leucine-rich repeat</keyword>
<dbReference type="InterPro" id="IPR000477">
    <property type="entry name" value="RT_dom"/>
</dbReference>
<comment type="caution">
    <text evidence="8">The sequence shown here is derived from an EMBL/GenBank/DDBJ whole genome shotgun (WGS) entry which is preliminary data.</text>
</comment>
<evidence type="ECO:0000256" key="6">
    <source>
        <dbReference type="SAM" id="MobiDB-lite"/>
    </source>
</evidence>
<dbReference type="Pfam" id="PF00078">
    <property type="entry name" value="RVT_1"/>
    <property type="match status" value="1"/>
</dbReference>
<gene>
    <name evidence="8" type="ORF">ANN_20675</name>
</gene>
<feature type="region of interest" description="Disordered" evidence="6">
    <location>
        <begin position="455"/>
        <end position="475"/>
    </location>
</feature>
<evidence type="ECO:0000256" key="4">
    <source>
        <dbReference type="ARBA" id="ARBA00022614"/>
    </source>
</evidence>
<organism evidence="8 9">
    <name type="scientific">Periplaneta americana</name>
    <name type="common">American cockroach</name>
    <name type="synonym">Blatta americana</name>
    <dbReference type="NCBI Taxonomy" id="6978"/>
    <lineage>
        <taxon>Eukaryota</taxon>
        <taxon>Metazoa</taxon>
        <taxon>Ecdysozoa</taxon>
        <taxon>Arthropoda</taxon>
        <taxon>Hexapoda</taxon>
        <taxon>Insecta</taxon>
        <taxon>Pterygota</taxon>
        <taxon>Neoptera</taxon>
        <taxon>Polyneoptera</taxon>
        <taxon>Dictyoptera</taxon>
        <taxon>Blattodea</taxon>
        <taxon>Blattoidea</taxon>
        <taxon>Blattidae</taxon>
        <taxon>Blattinae</taxon>
        <taxon>Periplaneta</taxon>
    </lineage>
</organism>
<proteinExistence type="predicted"/>